<dbReference type="EMBL" id="QRWQ01000031">
    <property type="protein sequence ID" value="RGT35315.1"/>
    <property type="molecule type" value="Genomic_DNA"/>
</dbReference>
<dbReference type="Proteomes" id="UP000283834">
    <property type="component" value="Unassembled WGS sequence"/>
</dbReference>
<dbReference type="AlphaFoldDB" id="A0A3E4UUU0"/>
<reference evidence="1" key="4">
    <citation type="submission" date="2021-10" db="EMBL/GenBank/DDBJ databases">
        <title>Collection of gut derived symbiotic bacterial strains cultured from healthy donors.</title>
        <authorList>
            <person name="Lin H."/>
            <person name="Littmann E."/>
            <person name="Claire K."/>
            <person name="Pamer E."/>
        </authorList>
    </citation>
    <scope>NUCLEOTIDE SEQUENCE</scope>
    <source>
        <strain evidence="1">MSK.23.4</strain>
    </source>
</reference>
<evidence type="ECO:0000313" key="4">
    <source>
        <dbReference type="EMBL" id="RGT35315.1"/>
    </source>
</evidence>
<dbReference type="Proteomes" id="UP000260808">
    <property type="component" value="Unassembled WGS sequence"/>
</dbReference>
<evidence type="ECO:0000313" key="3">
    <source>
        <dbReference type="EMBL" id="RGM16564.1"/>
    </source>
</evidence>
<dbReference type="Proteomes" id="UP001297422">
    <property type="component" value="Unassembled WGS sequence"/>
</dbReference>
<reference evidence="5 6" key="1">
    <citation type="submission" date="2018-08" db="EMBL/GenBank/DDBJ databases">
        <title>A genome reference for cultivated species of the human gut microbiota.</title>
        <authorList>
            <person name="Zou Y."/>
            <person name="Xue W."/>
            <person name="Luo G."/>
        </authorList>
    </citation>
    <scope>NUCLEOTIDE SEQUENCE [LARGE SCALE GENOMIC DNA]</scope>
    <source>
        <strain evidence="4 6">AF19-16AC</strain>
        <strain evidence="3 5">TF01-20-2</strain>
    </source>
</reference>
<reference evidence="2" key="2">
    <citation type="journal article" date="2020" name="Cell Host Microbe">
        <title>Functional and Genomic Variation between Human-Derived Isolates of Lachnospiraceae Reveals Inter- and Intra-Species Diversity.</title>
        <authorList>
            <person name="Sorbara M.T."/>
            <person name="Littmann E.R."/>
            <person name="Fontana E."/>
            <person name="Moody T.U."/>
            <person name="Kohout C.E."/>
            <person name="Gjonbalaj M."/>
            <person name="Eaton V."/>
            <person name="Seok R."/>
            <person name="Leiner I.M."/>
            <person name="Pamer E.G."/>
        </authorList>
    </citation>
    <scope>NUCLEOTIDE SEQUENCE</scope>
    <source>
        <strain evidence="2">MSK.22.53</strain>
    </source>
</reference>
<organism evidence="3 5">
    <name type="scientific">Mediterraneibacter gnavus</name>
    <name type="common">Ruminococcus gnavus</name>
    <dbReference type="NCBI Taxonomy" id="33038"/>
    <lineage>
        <taxon>Bacteria</taxon>
        <taxon>Bacillati</taxon>
        <taxon>Bacillota</taxon>
        <taxon>Clostridia</taxon>
        <taxon>Lachnospirales</taxon>
        <taxon>Lachnospiraceae</taxon>
        <taxon>Mediterraneibacter</taxon>
    </lineage>
</organism>
<evidence type="ECO:0000313" key="5">
    <source>
        <dbReference type="Proteomes" id="UP000260808"/>
    </source>
</evidence>
<comment type="caution">
    <text evidence="3">The sequence shown here is derived from an EMBL/GenBank/DDBJ whole genome shotgun (WGS) entry which is preliminary data.</text>
</comment>
<dbReference type="Proteomes" id="UP001296643">
    <property type="component" value="Unassembled WGS sequence"/>
</dbReference>
<dbReference type="EMBL" id="JAAIRM010000042">
    <property type="protein sequence ID" value="NSI20727.1"/>
    <property type="molecule type" value="Genomic_DNA"/>
</dbReference>
<accession>A0A3E4UUU0</accession>
<dbReference type="EMBL" id="JAJBNC010000041">
    <property type="protein sequence ID" value="MCB5495440.1"/>
    <property type="molecule type" value="Genomic_DNA"/>
</dbReference>
<evidence type="ECO:0000313" key="2">
    <source>
        <dbReference type="EMBL" id="NSI20727.1"/>
    </source>
</evidence>
<dbReference type="EMBL" id="QSSX01000082">
    <property type="protein sequence ID" value="RGM16564.1"/>
    <property type="molecule type" value="Genomic_DNA"/>
</dbReference>
<proteinExistence type="predicted"/>
<evidence type="ECO:0000313" key="6">
    <source>
        <dbReference type="Proteomes" id="UP000283834"/>
    </source>
</evidence>
<sequence>MAKTGRPRLENPRSEGVFIRLTKDEHAEVVKYAREHNLTITKTLVDGFKALQEKQK</sequence>
<evidence type="ECO:0000313" key="1">
    <source>
        <dbReference type="EMBL" id="MCB5495440.1"/>
    </source>
</evidence>
<reference evidence="2" key="3">
    <citation type="submission" date="2020-02" db="EMBL/GenBank/DDBJ databases">
        <authorList>
            <person name="Littmann E."/>
            <person name="Sorbara M."/>
        </authorList>
    </citation>
    <scope>NUCLEOTIDE SEQUENCE</scope>
    <source>
        <strain evidence="2">MSK.22.53</strain>
    </source>
</reference>
<name>A0A3E4UUU0_MEDGN</name>
<gene>
    <name evidence="4" type="ORF">DWX36_16485</name>
    <name evidence="3" type="ORF">DXC31_17130</name>
    <name evidence="2" type="ORF">G4958_15620</name>
    <name evidence="1" type="ORF">LIQ10_17165</name>
</gene>
<protein>
    <submittedName>
        <fullName evidence="3">CopG family transcriptional regulator</fullName>
    </submittedName>
</protein>
<dbReference type="RefSeq" id="WP_054338013.1">
    <property type="nucleotide sequence ID" value="NZ_BAABSA010000040.1"/>
</dbReference>